<protein>
    <submittedName>
        <fullName evidence="2">Uncharacterized protein</fullName>
    </submittedName>
</protein>
<dbReference type="eggNOG" id="ENOG502SJSX">
    <property type="taxonomic scope" value="Eukaryota"/>
</dbReference>
<dbReference type="KEGG" id="pfy:PFICI_14368"/>
<keyword evidence="1" id="KW-0472">Membrane</keyword>
<dbReference type="OMA" id="YEIANYM"/>
<feature type="transmembrane region" description="Helical" evidence="1">
    <location>
        <begin position="202"/>
        <end position="221"/>
    </location>
</feature>
<dbReference type="RefSeq" id="XP_007841140.1">
    <property type="nucleotide sequence ID" value="XM_007842949.1"/>
</dbReference>
<organism evidence="2 3">
    <name type="scientific">Pestalotiopsis fici (strain W106-1 / CGMCC3.15140)</name>
    <dbReference type="NCBI Taxonomy" id="1229662"/>
    <lineage>
        <taxon>Eukaryota</taxon>
        <taxon>Fungi</taxon>
        <taxon>Dikarya</taxon>
        <taxon>Ascomycota</taxon>
        <taxon>Pezizomycotina</taxon>
        <taxon>Sordariomycetes</taxon>
        <taxon>Xylariomycetidae</taxon>
        <taxon>Amphisphaeriales</taxon>
        <taxon>Sporocadaceae</taxon>
        <taxon>Pestalotiopsis</taxon>
    </lineage>
</organism>
<dbReference type="AlphaFoldDB" id="W3WMV9"/>
<feature type="transmembrane region" description="Helical" evidence="1">
    <location>
        <begin position="459"/>
        <end position="479"/>
    </location>
</feature>
<reference evidence="3" key="1">
    <citation type="journal article" date="2015" name="BMC Genomics">
        <title>Genomic and transcriptomic analysis of the endophytic fungus Pestalotiopsis fici reveals its lifestyle and high potential for synthesis of natural products.</title>
        <authorList>
            <person name="Wang X."/>
            <person name="Zhang X."/>
            <person name="Liu L."/>
            <person name="Xiang M."/>
            <person name="Wang W."/>
            <person name="Sun X."/>
            <person name="Che Y."/>
            <person name="Guo L."/>
            <person name="Liu G."/>
            <person name="Guo L."/>
            <person name="Wang C."/>
            <person name="Yin W.B."/>
            <person name="Stadler M."/>
            <person name="Zhang X."/>
            <person name="Liu X."/>
        </authorList>
    </citation>
    <scope>NUCLEOTIDE SEQUENCE [LARGE SCALE GENOMIC DNA]</scope>
    <source>
        <strain evidence="3">W106-1 / CGMCC3.15140</strain>
    </source>
</reference>
<dbReference type="Gene3D" id="1.20.58.340">
    <property type="entry name" value="Magnesium transport protein CorA, transmembrane region"/>
    <property type="match status" value="1"/>
</dbReference>
<proteinExistence type="predicted"/>
<accession>W3WMV9</accession>
<dbReference type="Proteomes" id="UP000030651">
    <property type="component" value="Unassembled WGS sequence"/>
</dbReference>
<keyword evidence="3" id="KW-1185">Reference proteome</keyword>
<keyword evidence="1" id="KW-0812">Transmembrane</keyword>
<feature type="transmembrane region" description="Helical" evidence="1">
    <location>
        <begin position="412"/>
        <end position="435"/>
    </location>
</feature>
<name>W3WMV9_PESFW</name>
<gene>
    <name evidence="2" type="ORF">PFICI_14368</name>
</gene>
<dbReference type="GeneID" id="19279381"/>
<sequence>MLKAFQEPPPLDESGSYHAYLEAWQYNNGSEANTDSLTVKPLDEANVGSWAWRRDSFATPSEPSRPGKLAGGLRVLFTQPKSQFRADIPSVLVKANVLEALSLPAHAFNSFQLRSGVFSLHTYPEGSTIDNCTKLGLVFRTPWRECEIGGYAVSHDFDTAVTTALVLGNCFGLDRYNGSGDAVEPPQRLEELISQMEECRNLWTHPLLLPCLLLITHVRLIRSYITKQISQRITSLEQMIGVTRSDPWDGHTALREVLRNGGTYPEHETLLSYRLLNDRLRSERLMGQLFVDGRLQREQAKILTQLINTISTRIILTKRSPQWDMDCVKFLRRILETSPRLSNHPRIPAQIFQETLDYVESYSEVCLEVTQTSEARMQLHLNILYTSIAQDDGQTSARLAASAGKDSTSMKIIALITAAYLPATFVATLFSMGMFEWRSSDSDTEGAVASSSSISPDFWMYWAVTIPLTVVTLLGWAAWWKFEEHRFDVEVKQAVKDKTTLDSRGSDIEKTGVYSKFLPLAHRRTQT</sequence>
<evidence type="ECO:0000256" key="1">
    <source>
        <dbReference type="SAM" id="Phobius"/>
    </source>
</evidence>
<dbReference type="EMBL" id="KI912120">
    <property type="protein sequence ID" value="ETS74502.1"/>
    <property type="molecule type" value="Genomic_DNA"/>
</dbReference>
<keyword evidence="1" id="KW-1133">Transmembrane helix</keyword>
<evidence type="ECO:0000313" key="2">
    <source>
        <dbReference type="EMBL" id="ETS74502.1"/>
    </source>
</evidence>
<dbReference type="HOGENOM" id="CLU_031640_1_0_1"/>
<dbReference type="OrthoDB" id="1046782at2759"/>
<evidence type="ECO:0000313" key="3">
    <source>
        <dbReference type="Proteomes" id="UP000030651"/>
    </source>
</evidence>
<dbReference type="InParanoid" id="W3WMV9"/>